<dbReference type="AlphaFoldDB" id="A0A4Q8XZF2"/>
<protein>
    <submittedName>
        <fullName evidence="1">Uncharacterized protein</fullName>
    </submittedName>
</protein>
<gene>
    <name evidence="1" type="ORF">ELI03_11170</name>
</gene>
<evidence type="ECO:0000313" key="1">
    <source>
        <dbReference type="EMBL" id="TAX72263.1"/>
    </source>
</evidence>
<proteinExistence type="predicted"/>
<dbReference type="Proteomes" id="UP000293652">
    <property type="component" value="Unassembled WGS sequence"/>
</dbReference>
<comment type="caution">
    <text evidence="1">The sequence shown here is derived from an EMBL/GenBank/DDBJ whole genome shotgun (WGS) entry which is preliminary data.</text>
</comment>
<name>A0A4Q8XZF2_RHILE</name>
<dbReference type="EMBL" id="SIPC01000001">
    <property type="protein sequence ID" value="TAX72263.1"/>
    <property type="molecule type" value="Genomic_DNA"/>
</dbReference>
<sequence length="76" mass="8113">MVTAPQYREGAPPAKEAALEHFRFSSNHGNALFPCFHAIPDAKPRHTFAGIALKSSDDHEIGEAPDGGRSVVVDDG</sequence>
<organism evidence="1 2">
    <name type="scientific">Rhizobium leguminosarum</name>
    <dbReference type="NCBI Taxonomy" id="384"/>
    <lineage>
        <taxon>Bacteria</taxon>
        <taxon>Pseudomonadati</taxon>
        <taxon>Pseudomonadota</taxon>
        <taxon>Alphaproteobacteria</taxon>
        <taxon>Hyphomicrobiales</taxon>
        <taxon>Rhizobiaceae</taxon>
        <taxon>Rhizobium/Agrobacterium group</taxon>
        <taxon>Rhizobium</taxon>
    </lineage>
</organism>
<accession>A0A4Q8XZF2</accession>
<evidence type="ECO:0000313" key="2">
    <source>
        <dbReference type="Proteomes" id="UP000293652"/>
    </source>
</evidence>
<reference evidence="1 2" key="1">
    <citation type="submission" date="2019-02" db="EMBL/GenBank/DDBJ databases">
        <title>The genomic architecture of introgression among sibling species of bacteria.</title>
        <authorList>
            <person name="Cavassim M.I.A."/>
            <person name="Moeskjaer S."/>
            <person name="Moslemi C."/>
            <person name="Fields B."/>
            <person name="Bachmann A."/>
            <person name="Vilhjalmsson B."/>
            <person name="Schierup M.H."/>
            <person name="Young J.P.W."/>
            <person name="Andersen S.U."/>
        </authorList>
    </citation>
    <scope>NUCLEOTIDE SEQUENCE [LARGE SCALE GENOMIC DNA]</scope>
    <source>
        <strain evidence="1 2">SM145A</strain>
    </source>
</reference>